<keyword evidence="4" id="KW-1185">Reference proteome</keyword>
<dbReference type="OrthoDB" id="5575722at2759"/>
<protein>
    <recommendedName>
        <fullName evidence="5">HAUS augmin-like complex subunit 6 N-terminal domain-containing protein</fullName>
    </recommendedName>
</protein>
<evidence type="ECO:0000256" key="1">
    <source>
        <dbReference type="SAM" id="MobiDB-lite"/>
    </source>
</evidence>
<keyword evidence="2" id="KW-0732">Signal</keyword>
<sequence length="759" mass="84146">MPLVTLPLPLLLLIHLHILQYPKADSPEYDEHVFNPQTRGLRDRARTMEDLCYFLVGKVEKTPQAAKTLLPTYPCLQPSDSTAFRTTLARYLEGLRNHVVRPDSHPDFKQSTRGKNQSNIAPVPLPVAWWWKDVVVRKSLLEECSGERFERLIIALSTHAVMNRAARLSTLHATDTSNALFQLLNLPHTYTSSIASAQAARRTWERSIALLLQRQKDLEILRNSMIDPTKIESKYSSLSTERLISLCDSRRNDLEKLHWSGDDGIRALDFIVSLAGLKPPGISSQLPFVTASVSGNTHDLNSQEFQGRTLPSLPLPTIAAHHPSHLQSLSAPLLHSASLIHSTADSIDSALTQNGGSGNNSAHNSVLIKERLDAEERNRTSMSETLSRMQVAGENLERRLGKMKEKSCVRDLEENVSLELPTCSSAGKDIDFEGKLNSETLAAVSEHHESNTPVKDRVTHLRTSVLPQYISPNPPPTSSHLPKLAPVPSLLRSNPAKASAFTDTAFQVPSTKHKLVPGDPDPPRHRPQPSRQADPPAQHKNSIIPPSKTTRTQRLRLDEPVRTSVATYGTSTPPPSVRAHPVHRPRTVKRISARLSLKRGRPSMYERTAEVQQVLTFLIALCFVMAIVATTEGTSLPLSSASAPKPKPQLILLSAAPHRSDSLLEASGLDTNLPSMPRVDLRDEMLDTDGEWVDEEQEELESDKGGRREEDDGREGELYEGKSVSLRDILVRAGDVTFAQFDILHDDEVNVADETMGWE</sequence>
<dbReference type="EMBL" id="SGPL01000517">
    <property type="protein sequence ID" value="THH11397.1"/>
    <property type="molecule type" value="Genomic_DNA"/>
</dbReference>
<feature type="region of interest" description="Disordered" evidence="1">
    <location>
        <begin position="502"/>
        <end position="585"/>
    </location>
</feature>
<feature type="compositionally biased region" description="Acidic residues" evidence="1">
    <location>
        <begin position="688"/>
        <end position="701"/>
    </location>
</feature>
<feature type="compositionally biased region" description="Basic and acidic residues" evidence="1">
    <location>
        <begin position="702"/>
        <end position="719"/>
    </location>
</feature>
<evidence type="ECO:0008006" key="5">
    <source>
        <dbReference type="Google" id="ProtNLM"/>
    </source>
</evidence>
<evidence type="ECO:0000313" key="3">
    <source>
        <dbReference type="EMBL" id="THH11397.1"/>
    </source>
</evidence>
<name>A0A4S4LHZ4_9AGAM</name>
<proteinExistence type="predicted"/>
<feature type="region of interest" description="Disordered" evidence="1">
    <location>
        <begin position="688"/>
        <end position="719"/>
    </location>
</feature>
<feature type="chain" id="PRO_5020190149" description="HAUS augmin-like complex subunit 6 N-terminal domain-containing protein" evidence="2">
    <location>
        <begin position="25"/>
        <end position="759"/>
    </location>
</feature>
<evidence type="ECO:0000313" key="4">
    <source>
        <dbReference type="Proteomes" id="UP000310158"/>
    </source>
</evidence>
<gene>
    <name evidence="3" type="ORF">EW146_g8059</name>
</gene>
<comment type="caution">
    <text evidence="3">The sequence shown here is derived from an EMBL/GenBank/DDBJ whole genome shotgun (WGS) entry which is preliminary data.</text>
</comment>
<organism evidence="3 4">
    <name type="scientific">Bondarzewia mesenterica</name>
    <dbReference type="NCBI Taxonomy" id="1095465"/>
    <lineage>
        <taxon>Eukaryota</taxon>
        <taxon>Fungi</taxon>
        <taxon>Dikarya</taxon>
        <taxon>Basidiomycota</taxon>
        <taxon>Agaricomycotina</taxon>
        <taxon>Agaricomycetes</taxon>
        <taxon>Russulales</taxon>
        <taxon>Bondarzewiaceae</taxon>
        <taxon>Bondarzewia</taxon>
    </lineage>
</organism>
<feature type="signal peptide" evidence="2">
    <location>
        <begin position="1"/>
        <end position="24"/>
    </location>
</feature>
<dbReference type="Proteomes" id="UP000310158">
    <property type="component" value="Unassembled WGS sequence"/>
</dbReference>
<dbReference type="AlphaFoldDB" id="A0A4S4LHZ4"/>
<reference evidence="3 4" key="1">
    <citation type="submission" date="2019-02" db="EMBL/GenBank/DDBJ databases">
        <title>Genome sequencing of the rare red list fungi Bondarzewia mesenterica.</title>
        <authorList>
            <person name="Buettner E."/>
            <person name="Kellner H."/>
        </authorList>
    </citation>
    <scope>NUCLEOTIDE SEQUENCE [LARGE SCALE GENOMIC DNA]</scope>
    <source>
        <strain evidence="3 4">DSM 108281</strain>
    </source>
</reference>
<feature type="region of interest" description="Disordered" evidence="1">
    <location>
        <begin position="467"/>
        <end position="488"/>
    </location>
</feature>
<accession>A0A4S4LHZ4</accession>
<evidence type="ECO:0000256" key="2">
    <source>
        <dbReference type="SAM" id="SignalP"/>
    </source>
</evidence>